<reference evidence="10 11" key="1">
    <citation type="journal article" date="2024" name="bioRxiv">
        <title>Comparative genomics of Cryptococcus and Kwoniella reveals pathogenesis evolution and contrasting karyotype dynamics via intercentromeric recombination or chromosome fusion.</title>
        <authorList>
            <person name="Coelho M.A."/>
            <person name="David-Palma M."/>
            <person name="Shea T."/>
            <person name="Bowers K."/>
            <person name="McGinley-Smith S."/>
            <person name="Mohammad A.W."/>
            <person name="Gnirke A."/>
            <person name="Yurkov A.M."/>
            <person name="Nowrousian M."/>
            <person name="Sun S."/>
            <person name="Cuomo C.A."/>
            <person name="Heitman J."/>
        </authorList>
    </citation>
    <scope>NUCLEOTIDE SEQUENCE [LARGE SCALE GENOMIC DNA]</scope>
    <source>
        <strain evidence="10 11">CBS 13917</strain>
    </source>
</reference>
<dbReference type="GO" id="GO:0003677">
    <property type="term" value="F:DNA binding"/>
    <property type="evidence" value="ECO:0007669"/>
    <property type="project" value="UniProtKB-KW"/>
</dbReference>
<feature type="region of interest" description="Disordered" evidence="8">
    <location>
        <begin position="87"/>
        <end position="176"/>
    </location>
</feature>
<feature type="coiled-coil region" evidence="7">
    <location>
        <begin position="362"/>
        <end position="389"/>
    </location>
</feature>
<evidence type="ECO:0000256" key="2">
    <source>
        <dbReference type="ARBA" id="ARBA00007163"/>
    </source>
</evidence>
<dbReference type="Proteomes" id="UP001388673">
    <property type="component" value="Unassembled WGS sequence"/>
</dbReference>
<dbReference type="PANTHER" id="PTHR47416">
    <property type="entry name" value="BASIC-LEUCINE ZIPPER TRANSCRIPTION FACTOR F-RELATED"/>
    <property type="match status" value="1"/>
</dbReference>
<dbReference type="GeneID" id="92180516"/>
<sequence length="430" mass="46827">MQNQYDFDRSVTPTQRPIQPVQYHIGSVGQAPILPANSFTHFGDDGEPRNPKLLPNLSIQGPVNFAMEPSWPSQNFYSYFSPDQARSAERLSTSPSTSTDRPSNPEHSHRRAVTNPHPGQNFLPPPPPPQHNTASHGDNNNSNNTNLPPFSQTFYSAYHPGAGNHSTSSLPNSANNPAVSHGGLGYSSHMAMSAPPQNYQYPSTSPISITEPLGSNHRAPPPHSYTESPRLPGYSSSPGLRHLSPMSPTTHLTHGMNPSSASTSSSSFPSVSRMPANLPRGPKRGSKSASQSDASWDGDERYAPGSGEVDRRDVEDIQPWGMPQDEYKALNPRDKKQVRNRIGARRFRAKRKDYVITLEGSLLSREEEISKLLSQVEAQRKEINDLRGRLGLPLVPQPDAGLGLVVNSGTAGGISGTDGWVEKQERDGDV</sequence>
<dbReference type="PROSITE" id="PS50217">
    <property type="entry name" value="BZIP"/>
    <property type="match status" value="1"/>
</dbReference>
<evidence type="ECO:0000256" key="6">
    <source>
        <dbReference type="ARBA" id="ARBA00023242"/>
    </source>
</evidence>
<evidence type="ECO:0000256" key="5">
    <source>
        <dbReference type="ARBA" id="ARBA00023163"/>
    </source>
</evidence>
<dbReference type="Pfam" id="PF07716">
    <property type="entry name" value="bZIP_2"/>
    <property type="match status" value="1"/>
</dbReference>
<feature type="domain" description="BZIP" evidence="9">
    <location>
        <begin position="333"/>
        <end position="390"/>
    </location>
</feature>
<evidence type="ECO:0000313" key="10">
    <source>
        <dbReference type="EMBL" id="KAK8854519.1"/>
    </source>
</evidence>
<keyword evidence="4" id="KW-0238">DNA-binding</keyword>
<organism evidence="10 11">
    <name type="scientific">Kwoniella newhampshirensis</name>
    <dbReference type="NCBI Taxonomy" id="1651941"/>
    <lineage>
        <taxon>Eukaryota</taxon>
        <taxon>Fungi</taxon>
        <taxon>Dikarya</taxon>
        <taxon>Basidiomycota</taxon>
        <taxon>Agaricomycotina</taxon>
        <taxon>Tremellomycetes</taxon>
        <taxon>Tremellales</taxon>
        <taxon>Cryptococcaceae</taxon>
        <taxon>Kwoniella</taxon>
    </lineage>
</organism>
<feature type="region of interest" description="Disordered" evidence="8">
    <location>
        <begin position="410"/>
        <end position="430"/>
    </location>
</feature>
<evidence type="ECO:0000313" key="11">
    <source>
        <dbReference type="Proteomes" id="UP001388673"/>
    </source>
</evidence>
<dbReference type="SUPFAM" id="SSF57959">
    <property type="entry name" value="Leucine zipper domain"/>
    <property type="match status" value="1"/>
</dbReference>
<dbReference type="GO" id="GO:0003700">
    <property type="term" value="F:DNA-binding transcription factor activity"/>
    <property type="evidence" value="ECO:0007669"/>
    <property type="project" value="InterPro"/>
</dbReference>
<protein>
    <recommendedName>
        <fullName evidence="9">BZIP domain-containing protein</fullName>
    </recommendedName>
</protein>
<evidence type="ECO:0000256" key="7">
    <source>
        <dbReference type="SAM" id="Coils"/>
    </source>
</evidence>
<keyword evidence="11" id="KW-1185">Reference proteome</keyword>
<feature type="compositionally biased region" description="Polar residues" evidence="8">
    <location>
        <begin position="246"/>
        <end position="258"/>
    </location>
</feature>
<feature type="compositionally biased region" description="Basic and acidic residues" evidence="8">
    <location>
        <begin position="420"/>
        <end position="430"/>
    </location>
</feature>
<keyword evidence="7" id="KW-0175">Coiled coil</keyword>
<feature type="compositionally biased region" description="Low complexity" evidence="8">
    <location>
        <begin position="259"/>
        <end position="272"/>
    </location>
</feature>
<dbReference type="CDD" id="cd14810">
    <property type="entry name" value="bZIP_u1"/>
    <property type="match status" value="1"/>
</dbReference>
<evidence type="ECO:0000256" key="1">
    <source>
        <dbReference type="ARBA" id="ARBA00004123"/>
    </source>
</evidence>
<evidence type="ECO:0000256" key="3">
    <source>
        <dbReference type="ARBA" id="ARBA00023015"/>
    </source>
</evidence>
<keyword evidence="3" id="KW-0805">Transcription regulation</keyword>
<gene>
    <name evidence="10" type="ORF">IAR55_003258</name>
</gene>
<proteinExistence type="inferred from homology"/>
<evidence type="ECO:0000256" key="8">
    <source>
        <dbReference type="SAM" id="MobiDB-lite"/>
    </source>
</evidence>
<name>A0AAW0YZ83_9TREE</name>
<dbReference type="GO" id="GO:0005634">
    <property type="term" value="C:nucleus"/>
    <property type="evidence" value="ECO:0007669"/>
    <property type="project" value="UniProtKB-SubCell"/>
</dbReference>
<keyword evidence="5" id="KW-0804">Transcription</keyword>
<feature type="compositionally biased region" description="Basic and acidic residues" evidence="8">
    <location>
        <begin position="298"/>
        <end position="315"/>
    </location>
</feature>
<feature type="compositionally biased region" description="Polar residues" evidence="8">
    <location>
        <begin position="164"/>
        <end position="176"/>
    </location>
</feature>
<dbReference type="Gene3D" id="1.20.5.170">
    <property type="match status" value="1"/>
</dbReference>
<comment type="caution">
    <text evidence="10">The sequence shown here is derived from an EMBL/GenBank/DDBJ whole genome shotgun (WGS) entry which is preliminary data.</text>
</comment>
<evidence type="ECO:0000256" key="4">
    <source>
        <dbReference type="ARBA" id="ARBA00023125"/>
    </source>
</evidence>
<keyword evidence="6" id="KW-0539">Nucleus</keyword>
<dbReference type="EMBL" id="JBCAWK010000006">
    <property type="protein sequence ID" value="KAK8854519.1"/>
    <property type="molecule type" value="Genomic_DNA"/>
</dbReference>
<dbReference type="KEGG" id="kne:92180516"/>
<dbReference type="SMART" id="SM00338">
    <property type="entry name" value="BRLZ"/>
    <property type="match status" value="1"/>
</dbReference>
<evidence type="ECO:0000259" key="9">
    <source>
        <dbReference type="PROSITE" id="PS50217"/>
    </source>
</evidence>
<feature type="compositionally biased region" description="Low complexity" evidence="8">
    <location>
        <begin position="92"/>
        <end position="102"/>
    </location>
</feature>
<comment type="subcellular location">
    <subcellularLocation>
        <location evidence="1">Nucleus</location>
    </subcellularLocation>
</comment>
<dbReference type="InterPro" id="IPR046347">
    <property type="entry name" value="bZIP_sf"/>
</dbReference>
<feature type="region of interest" description="Disordered" evidence="8">
    <location>
        <begin position="188"/>
        <end position="319"/>
    </location>
</feature>
<feature type="compositionally biased region" description="Polar residues" evidence="8">
    <location>
        <begin position="195"/>
        <end position="208"/>
    </location>
</feature>
<dbReference type="RefSeq" id="XP_066802757.1">
    <property type="nucleotide sequence ID" value="XM_066946365.1"/>
</dbReference>
<comment type="similarity">
    <text evidence="2">Belongs to the bZIP family.</text>
</comment>
<dbReference type="InterPro" id="IPR004827">
    <property type="entry name" value="bZIP"/>
</dbReference>
<dbReference type="PANTHER" id="PTHR47416:SF8">
    <property type="entry name" value="BASIC-LEUCINE ZIPPER TRANSCRIPTION FACTOR E-RELATED"/>
    <property type="match status" value="1"/>
</dbReference>
<accession>A0AAW0YZ83</accession>
<dbReference type="AlphaFoldDB" id="A0AAW0YZ83"/>